<protein>
    <submittedName>
        <fullName evidence="1">Uncharacterized protein</fullName>
    </submittedName>
</protein>
<dbReference type="AlphaFoldDB" id="A0A0E9UM32"/>
<name>A0A0E9UM32_ANGAN</name>
<reference evidence="1" key="1">
    <citation type="submission" date="2014-11" db="EMBL/GenBank/DDBJ databases">
        <authorList>
            <person name="Amaro Gonzalez C."/>
        </authorList>
    </citation>
    <scope>NUCLEOTIDE SEQUENCE</scope>
</reference>
<reference evidence="1" key="2">
    <citation type="journal article" date="2015" name="Fish Shellfish Immunol.">
        <title>Early steps in the European eel (Anguilla anguilla)-Vibrio vulnificus interaction in the gills: Role of the RtxA13 toxin.</title>
        <authorList>
            <person name="Callol A."/>
            <person name="Pajuelo D."/>
            <person name="Ebbesson L."/>
            <person name="Teles M."/>
            <person name="MacKenzie S."/>
            <person name="Amaro C."/>
        </authorList>
    </citation>
    <scope>NUCLEOTIDE SEQUENCE</scope>
</reference>
<proteinExistence type="predicted"/>
<dbReference type="EMBL" id="GBXM01041771">
    <property type="protein sequence ID" value="JAH66806.1"/>
    <property type="molecule type" value="Transcribed_RNA"/>
</dbReference>
<accession>A0A0E9UM32</accession>
<organism evidence="1">
    <name type="scientific">Anguilla anguilla</name>
    <name type="common">European freshwater eel</name>
    <name type="synonym">Muraena anguilla</name>
    <dbReference type="NCBI Taxonomy" id="7936"/>
    <lineage>
        <taxon>Eukaryota</taxon>
        <taxon>Metazoa</taxon>
        <taxon>Chordata</taxon>
        <taxon>Craniata</taxon>
        <taxon>Vertebrata</taxon>
        <taxon>Euteleostomi</taxon>
        <taxon>Actinopterygii</taxon>
        <taxon>Neopterygii</taxon>
        <taxon>Teleostei</taxon>
        <taxon>Anguilliformes</taxon>
        <taxon>Anguillidae</taxon>
        <taxon>Anguilla</taxon>
    </lineage>
</organism>
<sequence length="24" mass="2851">MVEMQNHNPAHAYLLLWNSDLKLL</sequence>
<evidence type="ECO:0000313" key="1">
    <source>
        <dbReference type="EMBL" id="JAH66806.1"/>
    </source>
</evidence>